<name>A0ABS3NS30_9GAMM</name>
<feature type="domain" description="ATPase AAA-type core" evidence="3">
    <location>
        <begin position="1533"/>
        <end position="1609"/>
    </location>
</feature>
<dbReference type="InterPro" id="IPR027417">
    <property type="entry name" value="P-loop_NTPase"/>
</dbReference>
<dbReference type="InterPro" id="IPR003959">
    <property type="entry name" value="ATPase_AAA_core"/>
</dbReference>
<dbReference type="InterPro" id="IPR020958">
    <property type="entry name" value="DUF3686"/>
</dbReference>
<dbReference type="SUPFAM" id="SSF52540">
    <property type="entry name" value="P-loop containing nucleoside triphosphate hydrolases"/>
    <property type="match status" value="1"/>
</dbReference>
<dbReference type="EMBL" id="JAGBKM010000025">
    <property type="protein sequence ID" value="MBO1531855.1"/>
    <property type="molecule type" value="Genomic_DNA"/>
</dbReference>
<keyword evidence="1" id="KW-0175">Coiled coil</keyword>
<feature type="compositionally biased region" description="Low complexity" evidence="2">
    <location>
        <begin position="1296"/>
        <end position="1307"/>
    </location>
</feature>
<organism evidence="6 7">
    <name type="scientific">Psychrobacter coccoides</name>
    <dbReference type="NCBI Taxonomy" id="2818440"/>
    <lineage>
        <taxon>Bacteria</taxon>
        <taxon>Pseudomonadati</taxon>
        <taxon>Pseudomonadota</taxon>
        <taxon>Gammaproteobacteria</taxon>
        <taxon>Moraxellales</taxon>
        <taxon>Moraxellaceae</taxon>
        <taxon>Psychrobacter</taxon>
    </lineage>
</organism>
<protein>
    <submittedName>
        <fullName evidence="6">DNA repair ATPase</fullName>
    </submittedName>
</protein>
<dbReference type="Pfam" id="PF12458">
    <property type="entry name" value="DUF3686"/>
    <property type="match status" value="1"/>
</dbReference>
<dbReference type="Gene3D" id="3.40.50.300">
    <property type="entry name" value="P-loop containing nucleotide triphosphate hydrolases"/>
    <property type="match status" value="1"/>
</dbReference>
<dbReference type="Pfam" id="PF25472">
    <property type="entry name" value="DUF7902"/>
    <property type="match status" value="1"/>
</dbReference>
<evidence type="ECO:0000313" key="6">
    <source>
        <dbReference type="EMBL" id="MBO1531855.1"/>
    </source>
</evidence>
<reference evidence="6 7" key="1">
    <citation type="submission" date="2021-03" db="EMBL/GenBank/DDBJ databases">
        <authorList>
            <person name="Shang D.-D."/>
            <person name="Du Z.-J."/>
            <person name="Chen G.-J."/>
        </authorList>
    </citation>
    <scope>NUCLEOTIDE SEQUENCE [LARGE SCALE GENOMIC DNA]</scope>
    <source>
        <strain evidence="6 7">F1192</strain>
    </source>
</reference>
<evidence type="ECO:0000256" key="2">
    <source>
        <dbReference type="SAM" id="MobiDB-lite"/>
    </source>
</evidence>
<feature type="region of interest" description="Disordered" evidence="2">
    <location>
        <begin position="1296"/>
        <end position="1333"/>
    </location>
</feature>
<evidence type="ECO:0000259" key="5">
    <source>
        <dbReference type="Pfam" id="PF25472"/>
    </source>
</evidence>
<dbReference type="InterPro" id="IPR057224">
    <property type="entry name" value="DUF7902"/>
</dbReference>
<evidence type="ECO:0000313" key="7">
    <source>
        <dbReference type="Proteomes" id="UP000664554"/>
    </source>
</evidence>
<dbReference type="Proteomes" id="UP000664554">
    <property type="component" value="Unassembled WGS sequence"/>
</dbReference>
<sequence length="2070" mass="231352">MADTQNPTNPDSTDNDSPANQAQQTDQAVASGNAYELIKRRLTEQGSRLEAQTAKLNNARLDEFGSTQMQVIARTRIRTEYNCVAQDMVQVGDYLLFGYNVFMGLKRASNISDVLSLYRLLAPADINQSGASHDDSHTDAEQDYQLEAVDLKGTFLDQDAFVQDFNELYRYYKQTRLIQLTVKDSKLLMAFQIGERITDIRVFRFALDFSEGTPESAQVAYVDNRGERDIELPPAYDFEWIETTREQMINGKYPHMNILDTIFVETVSGSLTIKIENNTESGQGLYNEPVDDRTQSLTDAEIFYAKVGSLILLKILPYREGSYRYFVYNTLTEAVMRLDAIGQSCVQLPEDHGIIFPGGYYLQTGEYKLFDANNGDNSNGNKKNLKFKRRIVSPNGEDVLFLFYDRELGITGLFPYNLIKKQLANPIYCNGMALAENGRLVLFSAQSEPSRIHPMQIWHTPYASPEYISELPESSSFYGKIGNKELVRGISDLYSITRLIDNQSVSQKLYEELADNTSRLFDNYYWLSEPELDEIAGSIKEVTATAELVIDEFAKVQSIQKQTQNALMDAEAKQNEIVRQIKITTFESASDYVDQLSAIRRQKGHLVSLEDLRYLDSDKLASLQTQLEEAESALAEQTVVYLSGDEALASYEGILADVSERLETAETNSELKPVLEQIDNTAQGLDLLTELLGTLDVADATVRTQIIDDISAIYSRLNQSKAKLNHKRKNLGSAEAVAQFGAQFKLFTQSIANALSIANTPEKSDEQMAKLLVQLEELESQFADPEIGGDQFLADIISKREEIYETFENHKQQLLDARNRRAQNLGDGALRMLDSIKKRTQSTGVTGFTTEEALNTYFASDGLVQKVRGIAKDLQELGFSVKADDIDARLKAIQIESYKSLKDKSDLFEDGGQIIKLGRHRFSVNTQPLDLTLLSRQQNDGKRVLNLHLTGTDYYEVLDNSELNALRPYWDMNIASESDSVYRAEYLAYSIIESAKNGEDGLTEARLYQAYDDTVATMSSTGDDDRIDDDSPLAKLIKAYATPRYQLGYEKGIHDHDAALLLLQILPTLRDAGLLIYTPQVRALAQLFYWQLNLVQALDLDNLKPFGYDKWLDEAILTQANNWTDRAITAEQLRLSLGSDSAKALLIEDMTAVMRGFVATYNADNSNSNKNSITEKYDAEPATQTESDTSDIHDATIFKQSYVKLACEYLVSVMGQADSSENSSNAKTTWQTSQQAQQLCEQLTQTLNSASGSMTNTASFAQLESAIGKLTLQPKSAYELLATWFHALLDNTYANSKDTSTDIGTSSDDNELSEEARSELAAAEALRQQQRDSGRHYVPEAVAILLTKLNDAQREALVQRLIDSGASFAKGAMNKSASSASSPASSSASSPALSFASNASLTSSNNPLKQVTDFARNTGEVALESRVDNLLGEHPRIHSQTLTFAVDEFLSRLHYHQTQVIPAYRRYLAMRSEILHDARDALRLDEFMPRPLSSFVRNRLINESYLPLIGDNLAKQMGTVGEDKRTDLMGILMMISPPGYGKTTLMEYVANRLGLIFMKINCPSLGHDVTSLDPEKAPNATAREELNKINLAFEMGNNVMLYLDDIQHTHAEFLQKFISLGDGTRRIDGVWQGKTKTYDMRGKKFCVVMAGNPYTESGEAFKVPDMLANRADIYNLGDIMSGMEEVFALSYIENALTSNKALAPLANRDLSDVHRLIRMAKADNANLVQAQSSELSYPYSTSEINEIIAILRHMFTVQEVILDVNQAYIASASQDDKYRTEPIFKLQGSYRNMNKMTEKLSAVMNQEELNQLIDDHYLGESQLLTQGAESNLLKLGEMRGVLTADEAERWAQIKADFLRNKAMGGEDGDTGARIVAQLVDLANGFNAISGQFDKYLSQNDPEKIAHQRSAEQQAQIDAQLEAQKILADSFITGFVDNAKVVSDSIDNGFEKSMNQLIQIYKHDHKSEGEYLKQNQDMQKALMVQLVNAVEQLAQQMADSLLKSTENQTSESNTPDLTEQTALLANALKQALEPLNMRMDEKLALDTSTDQSGKLIVNSLNRLNKIFDNYD</sequence>
<feature type="region of interest" description="Disordered" evidence="2">
    <location>
        <begin position="1169"/>
        <end position="1188"/>
    </location>
</feature>
<proteinExistence type="predicted"/>
<feature type="compositionally biased region" description="Low complexity" evidence="2">
    <location>
        <begin position="1319"/>
        <end position="1328"/>
    </location>
</feature>
<dbReference type="Pfam" id="PF00004">
    <property type="entry name" value="AAA"/>
    <property type="match status" value="1"/>
</dbReference>
<evidence type="ECO:0000259" key="4">
    <source>
        <dbReference type="Pfam" id="PF12458"/>
    </source>
</evidence>
<evidence type="ECO:0000256" key="1">
    <source>
        <dbReference type="SAM" id="Coils"/>
    </source>
</evidence>
<feature type="coiled-coil region" evidence="1">
    <location>
        <begin position="620"/>
        <end position="668"/>
    </location>
</feature>
<keyword evidence="7" id="KW-1185">Reference proteome</keyword>
<accession>A0ABS3NS30</accession>
<dbReference type="RefSeq" id="WP_207992218.1">
    <property type="nucleotide sequence ID" value="NZ_JAGBKM010000025.1"/>
</dbReference>
<gene>
    <name evidence="6" type="ORF">J3492_11625</name>
</gene>
<feature type="domain" description="DUF3686" evidence="4">
    <location>
        <begin position="49"/>
        <end position="525"/>
    </location>
</feature>
<feature type="domain" description="DUF7902" evidence="5">
    <location>
        <begin position="646"/>
        <end position="730"/>
    </location>
</feature>
<feature type="region of interest" description="Disordered" evidence="2">
    <location>
        <begin position="1"/>
        <end position="30"/>
    </location>
</feature>
<evidence type="ECO:0000259" key="3">
    <source>
        <dbReference type="Pfam" id="PF00004"/>
    </source>
</evidence>
<comment type="caution">
    <text evidence="6">The sequence shown here is derived from an EMBL/GenBank/DDBJ whole genome shotgun (WGS) entry which is preliminary data.</text>
</comment>